<name>A0A939HPZ2_9PROT</name>
<comment type="caution">
    <text evidence="4">Lacks conserved residue(s) required for the propagation of feature annotation.</text>
</comment>
<dbReference type="PIRSF" id="PIRSF006305">
    <property type="entry name" value="Maf"/>
    <property type="match status" value="1"/>
</dbReference>
<feature type="site" description="Important for substrate specificity" evidence="4">
    <location>
        <position position="173"/>
    </location>
</feature>
<dbReference type="SUPFAM" id="SSF52972">
    <property type="entry name" value="ITPase-like"/>
    <property type="match status" value="1"/>
</dbReference>
<dbReference type="AlphaFoldDB" id="A0A939HPZ2"/>
<comment type="catalytic activity">
    <reaction evidence="4">
        <text>dTTP + H2O = dTMP + diphosphate + H(+)</text>
        <dbReference type="Rhea" id="RHEA:28534"/>
        <dbReference type="ChEBI" id="CHEBI:15377"/>
        <dbReference type="ChEBI" id="CHEBI:15378"/>
        <dbReference type="ChEBI" id="CHEBI:33019"/>
        <dbReference type="ChEBI" id="CHEBI:37568"/>
        <dbReference type="ChEBI" id="CHEBI:63528"/>
        <dbReference type="EC" id="3.6.1.9"/>
    </reaction>
</comment>
<evidence type="ECO:0000256" key="4">
    <source>
        <dbReference type="HAMAP-Rule" id="MF_00528"/>
    </source>
</evidence>
<dbReference type="Proteomes" id="UP000664073">
    <property type="component" value="Unassembled WGS sequence"/>
</dbReference>
<feature type="site" description="Important for substrate specificity" evidence="4">
    <location>
        <position position="26"/>
    </location>
</feature>
<comment type="catalytic activity">
    <reaction evidence="4">
        <text>UTP + H2O = UMP + diphosphate + H(+)</text>
        <dbReference type="Rhea" id="RHEA:29395"/>
        <dbReference type="ChEBI" id="CHEBI:15377"/>
        <dbReference type="ChEBI" id="CHEBI:15378"/>
        <dbReference type="ChEBI" id="CHEBI:33019"/>
        <dbReference type="ChEBI" id="CHEBI:46398"/>
        <dbReference type="ChEBI" id="CHEBI:57865"/>
        <dbReference type="EC" id="3.6.1.9"/>
    </reaction>
</comment>
<keyword evidence="2 4" id="KW-0378">Hydrolase</keyword>
<feature type="active site" description="Proton acceptor" evidence="4">
    <location>
        <position position="85"/>
    </location>
</feature>
<dbReference type="PANTHER" id="PTHR43213:SF5">
    <property type="entry name" value="BIFUNCTIONAL DTTP_UTP PYROPHOSPHATASE_METHYLTRANSFERASE PROTEIN-RELATED"/>
    <property type="match status" value="1"/>
</dbReference>
<evidence type="ECO:0000313" key="5">
    <source>
        <dbReference type="EMBL" id="MBO1326646.1"/>
    </source>
</evidence>
<feature type="site" description="Important for substrate specificity" evidence="4">
    <location>
        <position position="86"/>
    </location>
</feature>
<comment type="cofactor">
    <cofactor evidence="1 4">
        <name>a divalent metal cation</name>
        <dbReference type="ChEBI" id="CHEBI:60240"/>
    </cofactor>
</comment>
<dbReference type="GO" id="GO:0005737">
    <property type="term" value="C:cytoplasm"/>
    <property type="evidence" value="ECO:0007669"/>
    <property type="project" value="UniProtKB-SubCell"/>
</dbReference>
<comment type="caution">
    <text evidence="5">The sequence shown here is derived from an EMBL/GenBank/DDBJ whole genome shotgun (WGS) entry which is preliminary data.</text>
</comment>
<evidence type="ECO:0000256" key="2">
    <source>
        <dbReference type="ARBA" id="ARBA00022801"/>
    </source>
</evidence>
<keyword evidence="3 4" id="KW-0546">Nucleotide metabolism</keyword>
<proteinExistence type="inferred from homology"/>
<keyword evidence="4" id="KW-0963">Cytoplasm</keyword>
<comment type="subcellular location">
    <subcellularLocation>
        <location evidence="4">Cytoplasm</location>
    </subcellularLocation>
</comment>
<dbReference type="EC" id="3.6.1.9" evidence="4"/>
<evidence type="ECO:0000313" key="6">
    <source>
        <dbReference type="Proteomes" id="UP000664073"/>
    </source>
</evidence>
<organism evidence="5 6">
    <name type="scientific">Acetobacter garciniae</name>
    <dbReference type="NCBI Taxonomy" id="2817435"/>
    <lineage>
        <taxon>Bacteria</taxon>
        <taxon>Pseudomonadati</taxon>
        <taxon>Pseudomonadota</taxon>
        <taxon>Alphaproteobacteria</taxon>
        <taxon>Acetobacterales</taxon>
        <taxon>Acetobacteraceae</taxon>
        <taxon>Acetobacter</taxon>
    </lineage>
</organism>
<dbReference type="HAMAP" id="MF_00528">
    <property type="entry name" value="Maf"/>
    <property type="match status" value="1"/>
</dbReference>
<protein>
    <recommendedName>
        <fullName evidence="4">dTTP/UTP pyrophosphatase</fullName>
        <shortName evidence="4">dTTPase/UTPase</shortName>
        <ecNumber evidence="4">3.6.1.9</ecNumber>
    </recommendedName>
    <alternativeName>
        <fullName evidence="4">Nucleoside triphosphate pyrophosphatase</fullName>
    </alternativeName>
    <alternativeName>
        <fullName evidence="4">Nucleotide pyrophosphatase</fullName>
        <shortName evidence="4">Nucleotide PPase</shortName>
    </alternativeName>
</protein>
<dbReference type="GO" id="GO:0009117">
    <property type="term" value="P:nucleotide metabolic process"/>
    <property type="evidence" value="ECO:0007669"/>
    <property type="project" value="UniProtKB-KW"/>
</dbReference>
<evidence type="ECO:0000256" key="3">
    <source>
        <dbReference type="ARBA" id="ARBA00023080"/>
    </source>
</evidence>
<keyword evidence="6" id="KW-1185">Reference proteome</keyword>
<dbReference type="CDD" id="cd00555">
    <property type="entry name" value="Maf"/>
    <property type="match status" value="1"/>
</dbReference>
<dbReference type="InterPro" id="IPR003697">
    <property type="entry name" value="Maf-like"/>
</dbReference>
<reference evidence="5" key="1">
    <citation type="submission" date="2021-03" db="EMBL/GenBank/DDBJ databases">
        <title>The complete genome sequence of Acetobacter sp. TBRC 12339.</title>
        <authorList>
            <person name="Charoenyingcharoen P."/>
            <person name="Yukphan P."/>
        </authorList>
    </citation>
    <scope>NUCLEOTIDE SEQUENCE</scope>
    <source>
        <strain evidence="5">TBRC 12339</strain>
    </source>
</reference>
<evidence type="ECO:0000256" key="1">
    <source>
        <dbReference type="ARBA" id="ARBA00001968"/>
    </source>
</evidence>
<dbReference type="EMBL" id="JAFVMH010000013">
    <property type="protein sequence ID" value="MBO1326646.1"/>
    <property type="molecule type" value="Genomic_DNA"/>
</dbReference>
<accession>A0A939HPZ2</accession>
<dbReference type="PANTHER" id="PTHR43213">
    <property type="entry name" value="BIFUNCTIONAL DTTP/UTP PYROPHOSPHATASE/METHYLTRANSFERASE PROTEIN-RELATED"/>
    <property type="match status" value="1"/>
</dbReference>
<dbReference type="InterPro" id="IPR029001">
    <property type="entry name" value="ITPase-like_fam"/>
</dbReference>
<dbReference type="NCBIfam" id="TIGR00172">
    <property type="entry name" value="maf"/>
    <property type="match status" value="1"/>
</dbReference>
<dbReference type="Pfam" id="PF02545">
    <property type="entry name" value="Maf"/>
    <property type="match status" value="1"/>
</dbReference>
<dbReference type="GO" id="GO:0047429">
    <property type="term" value="F:nucleoside triphosphate diphosphatase activity"/>
    <property type="evidence" value="ECO:0007669"/>
    <property type="project" value="UniProtKB-EC"/>
</dbReference>
<comment type="function">
    <text evidence="4">Nucleoside triphosphate pyrophosphatase that hydrolyzes dTTP and UTP. May have a dual role in cell division arrest and in preventing the incorporation of modified nucleotides into cellular nucleic acids.</text>
</comment>
<sequence length="211" mass="22507">MTEPSQHDADVGGAHPLLVLASASARRIDLLRQIGLEPDLIRPADIDETPRRNELPRLYAQRMADEKAAAVTSTLSEAALVIAADTVVALGRRILPKAEDRDTARHCLELLSGRRHTVLTSVVVAPTPAWNKGRHGRRLVETTVTFARLSPSQIEALLDAGDWAGKAGGYALQGHAAGHIRFVSGSASAVIGLPLFETGQLLRGQPGGWLA</sequence>
<dbReference type="Gene3D" id="3.90.950.10">
    <property type="match status" value="1"/>
</dbReference>
<gene>
    <name evidence="5" type="primary">maf</name>
    <name evidence="5" type="ORF">J2D77_15970</name>
</gene>
<comment type="similarity">
    <text evidence="4">Belongs to the Maf family. YhdE subfamily.</text>
</comment>